<sequence>MTPTFFSFLFFISTGSAFFFLHFTYMICQHNMRNIIRGFDKDITPPCRCGKTLTLSTHRRDTAPTHYSRHSLSLSFLEFILSLFHSYISSSIHIYLSIYLSPRHIFPFLSISPHPMLFFLLCFLYLNLPTPLSLTTECFSFNVSLFIRFPLSLPFHSLLFLVTSLPLSLSVTFLALPLPLLSILFSLSFFPRVHNLSPSFSSFTLSLSLTFLALSLSLFLAFISLSLSDTIC</sequence>
<dbReference type="EMBL" id="CAHIKZ030000010">
    <property type="protein sequence ID" value="CAE1140223.1"/>
    <property type="molecule type" value="Genomic_DNA"/>
</dbReference>
<evidence type="ECO:0000313" key="2">
    <source>
        <dbReference type="EMBL" id="CAE1140223.1"/>
    </source>
</evidence>
<feature type="transmembrane region" description="Helical" evidence="1">
    <location>
        <begin position="167"/>
        <end position="190"/>
    </location>
</feature>
<organism evidence="2 3">
    <name type="scientific">Acanthosepion pharaonis</name>
    <name type="common">Pharaoh cuttlefish</name>
    <name type="synonym">Sepia pharaonis</name>
    <dbReference type="NCBI Taxonomy" id="158019"/>
    <lineage>
        <taxon>Eukaryota</taxon>
        <taxon>Metazoa</taxon>
        <taxon>Spiralia</taxon>
        <taxon>Lophotrochozoa</taxon>
        <taxon>Mollusca</taxon>
        <taxon>Cephalopoda</taxon>
        <taxon>Coleoidea</taxon>
        <taxon>Decapodiformes</taxon>
        <taxon>Sepiida</taxon>
        <taxon>Sepiina</taxon>
        <taxon>Sepiidae</taxon>
        <taxon>Acanthosepion</taxon>
    </lineage>
</organism>
<keyword evidence="3" id="KW-1185">Reference proteome</keyword>
<feature type="transmembrane region" description="Helical" evidence="1">
    <location>
        <begin position="105"/>
        <end position="126"/>
    </location>
</feature>
<feature type="transmembrane region" description="Helical" evidence="1">
    <location>
        <begin position="202"/>
        <end position="227"/>
    </location>
</feature>
<evidence type="ECO:0000256" key="1">
    <source>
        <dbReference type="SAM" id="Phobius"/>
    </source>
</evidence>
<feature type="transmembrane region" description="Helical" evidence="1">
    <location>
        <begin position="138"/>
        <end position="161"/>
    </location>
</feature>
<proteinExistence type="predicted"/>
<gene>
    <name evidence="2" type="ORF">SPHA_528</name>
</gene>
<evidence type="ECO:0000313" key="3">
    <source>
        <dbReference type="Proteomes" id="UP000597762"/>
    </source>
</evidence>
<comment type="caution">
    <text evidence="2">The sequence shown here is derived from an EMBL/GenBank/DDBJ whole genome shotgun (WGS) entry which is preliminary data.</text>
</comment>
<reference evidence="2" key="1">
    <citation type="submission" date="2021-01" db="EMBL/GenBank/DDBJ databases">
        <authorList>
            <person name="Li R."/>
            <person name="Bekaert M."/>
        </authorList>
    </citation>
    <scope>NUCLEOTIDE SEQUENCE</scope>
    <source>
        <strain evidence="2">Farmed</strain>
    </source>
</reference>
<keyword evidence="1" id="KW-0812">Transmembrane</keyword>
<feature type="transmembrane region" description="Helical" evidence="1">
    <location>
        <begin position="6"/>
        <end position="28"/>
    </location>
</feature>
<feature type="transmembrane region" description="Helical" evidence="1">
    <location>
        <begin position="76"/>
        <end position="99"/>
    </location>
</feature>
<name>A0A812AJE2_ACAPH</name>
<dbReference type="Proteomes" id="UP000597762">
    <property type="component" value="Unassembled WGS sequence"/>
</dbReference>
<protein>
    <submittedName>
        <fullName evidence="2">Uncharacterized protein</fullName>
    </submittedName>
</protein>
<dbReference type="AlphaFoldDB" id="A0A812AJE2"/>
<keyword evidence="1" id="KW-0472">Membrane</keyword>
<accession>A0A812AJE2</accession>
<keyword evidence="1" id="KW-1133">Transmembrane helix</keyword>